<organism evidence="5 6">
    <name type="scientific">Paramecium sonneborni</name>
    <dbReference type="NCBI Taxonomy" id="65129"/>
    <lineage>
        <taxon>Eukaryota</taxon>
        <taxon>Sar</taxon>
        <taxon>Alveolata</taxon>
        <taxon>Ciliophora</taxon>
        <taxon>Intramacronucleata</taxon>
        <taxon>Oligohymenophorea</taxon>
        <taxon>Peniculida</taxon>
        <taxon>Parameciidae</taxon>
        <taxon>Paramecium</taxon>
    </lineage>
</organism>
<dbReference type="InterPro" id="IPR040663">
    <property type="entry name" value="DNA_pol_D_N"/>
</dbReference>
<reference evidence="5" key="1">
    <citation type="submission" date="2021-01" db="EMBL/GenBank/DDBJ databases">
        <authorList>
            <consortium name="Genoscope - CEA"/>
            <person name="William W."/>
        </authorList>
    </citation>
    <scope>NUCLEOTIDE SEQUENCE</scope>
</reference>
<keyword evidence="2" id="KW-0235">DNA replication</keyword>
<dbReference type="AlphaFoldDB" id="A0A8S1P2P7"/>
<protein>
    <submittedName>
        <fullName evidence="5">Uncharacterized protein</fullName>
    </submittedName>
</protein>
<evidence type="ECO:0000259" key="4">
    <source>
        <dbReference type="Pfam" id="PF18018"/>
    </source>
</evidence>
<dbReference type="Proteomes" id="UP000692954">
    <property type="component" value="Unassembled WGS sequence"/>
</dbReference>
<evidence type="ECO:0000313" key="5">
    <source>
        <dbReference type="EMBL" id="CAD8096794.1"/>
    </source>
</evidence>
<dbReference type="EMBL" id="CAJJDN010000067">
    <property type="protein sequence ID" value="CAD8096794.1"/>
    <property type="molecule type" value="Genomic_DNA"/>
</dbReference>
<evidence type="ECO:0000256" key="2">
    <source>
        <dbReference type="ARBA" id="ARBA00022705"/>
    </source>
</evidence>
<dbReference type="InterPro" id="IPR024826">
    <property type="entry name" value="DNA_pol_delta/II_ssu"/>
</dbReference>
<dbReference type="GO" id="GO:0003677">
    <property type="term" value="F:DNA binding"/>
    <property type="evidence" value="ECO:0007669"/>
    <property type="project" value="InterPro"/>
</dbReference>
<dbReference type="Pfam" id="PF04042">
    <property type="entry name" value="DNA_pol_E_B"/>
    <property type="match status" value="1"/>
</dbReference>
<comment type="similarity">
    <text evidence="1">Belongs to the DNA polymerase delta/II small subunit family.</text>
</comment>
<evidence type="ECO:0000256" key="1">
    <source>
        <dbReference type="ARBA" id="ARBA00006035"/>
    </source>
</evidence>
<comment type="caution">
    <text evidence="5">The sequence shown here is derived from an EMBL/GenBank/DDBJ whole genome shotgun (WGS) entry which is preliminary data.</text>
</comment>
<feature type="domain" description="DNA polymerase alpha/delta/epsilon subunit B" evidence="3">
    <location>
        <begin position="203"/>
        <end position="422"/>
    </location>
</feature>
<gene>
    <name evidence="5" type="ORF">PSON_ATCC_30995.1.T0670072</name>
</gene>
<sequence length="460" mass="52708">MELENMSKSTYILNQLQINYQSVLKGQKIELDIQESNRFSKPITNNQNEKSQNSDNYCHKFLSISKILNKEQLNDYIFIEAIKNIQNQTGKVKVIGKISKAMKLKPYYFQQYTQIKISDQIQNENSCYLEDKSGRIKLQLTNSKLCLPNKTWKEIRIDDLIAGILVLIEGQIVGNNIVNVENIYLPDYIDPPIYTPLNQTSYVCFISGLNYDVQNDLTKLRHLIQFLQGNLYCGQGNEISQNLSQIIIAGNLYGRQGDKKGCLTGSIKKEQDFKDLYSSIQENVRGVDELINELSSICPIAIMPGQNEPVSQMFPQAPLQRAHFGESFEINTKVTFLTNPTEFSMGNIKFLGTSGQNIEDIKKYSTIKQQLDIDLIEMTLFYGHIAPTLQDTLISQLQFKNDPFIIQQFPNIYFVGNMKKFGTKRISENLRIISIPSFLETNTISLLNLRTFECFSLEIK</sequence>
<dbReference type="OrthoDB" id="3763at2759"/>
<evidence type="ECO:0000259" key="3">
    <source>
        <dbReference type="Pfam" id="PF04042"/>
    </source>
</evidence>
<proteinExistence type="inferred from homology"/>
<name>A0A8S1P2P7_9CILI</name>
<evidence type="ECO:0000313" key="6">
    <source>
        <dbReference type="Proteomes" id="UP000692954"/>
    </source>
</evidence>
<dbReference type="PANTHER" id="PTHR10416:SF0">
    <property type="entry name" value="DNA POLYMERASE DELTA SUBUNIT 2"/>
    <property type="match status" value="1"/>
</dbReference>
<dbReference type="GO" id="GO:0043625">
    <property type="term" value="C:delta DNA polymerase complex"/>
    <property type="evidence" value="ECO:0007669"/>
    <property type="project" value="TreeGrafter"/>
</dbReference>
<accession>A0A8S1P2P7</accession>
<dbReference type="PANTHER" id="PTHR10416">
    <property type="entry name" value="DNA POLYMERASE DELTA SUBUNIT 2"/>
    <property type="match status" value="1"/>
</dbReference>
<feature type="domain" description="DNA polymerase delta subunit OB-fold" evidence="4">
    <location>
        <begin position="55"/>
        <end position="183"/>
    </location>
</feature>
<keyword evidence="6" id="KW-1185">Reference proteome</keyword>
<dbReference type="InterPro" id="IPR007185">
    <property type="entry name" value="DNA_pol_a/d/e_bsu"/>
</dbReference>
<dbReference type="GO" id="GO:0006271">
    <property type="term" value="P:DNA strand elongation involved in DNA replication"/>
    <property type="evidence" value="ECO:0007669"/>
    <property type="project" value="TreeGrafter"/>
</dbReference>
<dbReference type="Pfam" id="PF18018">
    <property type="entry name" value="DNA_pol_D_N"/>
    <property type="match status" value="1"/>
</dbReference>